<evidence type="ECO:0000256" key="4">
    <source>
        <dbReference type="ARBA" id="ARBA00011903"/>
    </source>
</evidence>
<evidence type="ECO:0000256" key="14">
    <source>
        <dbReference type="ARBA" id="ARBA00023137"/>
    </source>
</evidence>
<dbReference type="InterPro" id="IPR003856">
    <property type="entry name" value="LPS_length_determ_N"/>
</dbReference>
<comment type="catalytic activity">
    <reaction evidence="15">
        <text>L-tyrosyl-[protein] + ATP = O-phospho-L-tyrosyl-[protein] + ADP + H(+)</text>
        <dbReference type="Rhea" id="RHEA:10596"/>
        <dbReference type="Rhea" id="RHEA-COMP:10136"/>
        <dbReference type="Rhea" id="RHEA-COMP:20101"/>
        <dbReference type="ChEBI" id="CHEBI:15378"/>
        <dbReference type="ChEBI" id="CHEBI:30616"/>
        <dbReference type="ChEBI" id="CHEBI:46858"/>
        <dbReference type="ChEBI" id="CHEBI:61978"/>
        <dbReference type="ChEBI" id="CHEBI:456216"/>
        <dbReference type="EC" id="2.7.10.2"/>
    </reaction>
</comment>
<dbReference type="eggNOG" id="COG3206">
    <property type="taxonomic scope" value="Bacteria"/>
</dbReference>
<keyword evidence="22" id="KW-1185">Reference proteome</keyword>
<dbReference type="STRING" id="1185766.SAMN05216224_107158"/>
<evidence type="ECO:0000259" key="18">
    <source>
        <dbReference type="Pfam" id="PF02706"/>
    </source>
</evidence>
<keyword evidence="7" id="KW-0808">Transferase</keyword>
<dbReference type="EMBL" id="JHEH01000025">
    <property type="protein sequence ID" value="KEP68719.1"/>
    <property type="molecule type" value="Genomic_DNA"/>
</dbReference>
<dbReference type="eggNOG" id="COG0489">
    <property type="taxonomic scope" value="Bacteria"/>
</dbReference>
<evidence type="ECO:0000256" key="1">
    <source>
        <dbReference type="ARBA" id="ARBA00004429"/>
    </source>
</evidence>
<keyword evidence="13 17" id="KW-0472">Membrane</keyword>
<keyword evidence="8 17" id="KW-0812">Transmembrane</keyword>
<evidence type="ECO:0000256" key="11">
    <source>
        <dbReference type="ARBA" id="ARBA00022840"/>
    </source>
</evidence>
<dbReference type="InterPro" id="IPR032807">
    <property type="entry name" value="GNVR"/>
</dbReference>
<dbReference type="NCBIfam" id="TIGR01007">
    <property type="entry name" value="eps_fam"/>
    <property type="match status" value="1"/>
</dbReference>
<feature type="coiled-coil region" evidence="16">
    <location>
        <begin position="235"/>
        <end position="262"/>
    </location>
</feature>
<feature type="domain" description="Tyrosine-protein kinase G-rich" evidence="20">
    <location>
        <begin position="342"/>
        <end position="416"/>
    </location>
</feature>
<evidence type="ECO:0000256" key="16">
    <source>
        <dbReference type="SAM" id="Coils"/>
    </source>
</evidence>
<keyword evidence="6" id="KW-0997">Cell inner membrane</keyword>
<accession>A0A074TAJ0</accession>
<evidence type="ECO:0000256" key="10">
    <source>
        <dbReference type="ARBA" id="ARBA00022777"/>
    </source>
</evidence>
<reference evidence="21 22" key="1">
    <citation type="submission" date="2014-03" db="EMBL/GenBank/DDBJ databases">
        <title>The draft genome sequence of Thioclava dalianensis DLFJ1-1.</title>
        <authorList>
            <person name="Lai Q."/>
            <person name="Shao Z."/>
        </authorList>
    </citation>
    <scope>NUCLEOTIDE SEQUENCE [LARGE SCALE GENOMIC DNA]</scope>
    <source>
        <strain evidence="21 22">DLFJ1-1</strain>
    </source>
</reference>
<feature type="transmembrane region" description="Helical" evidence="17">
    <location>
        <begin position="392"/>
        <end position="413"/>
    </location>
</feature>
<feature type="domain" description="Polysaccharide chain length determinant N-terminal" evidence="18">
    <location>
        <begin position="9"/>
        <end position="99"/>
    </location>
</feature>
<dbReference type="GO" id="GO:0005524">
    <property type="term" value="F:ATP binding"/>
    <property type="evidence" value="ECO:0007669"/>
    <property type="project" value="UniProtKB-KW"/>
</dbReference>
<organism evidence="21 22">
    <name type="scientific">Thioclava dalianensis</name>
    <dbReference type="NCBI Taxonomy" id="1185766"/>
    <lineage>
        <taxon>Bacteria</taxon>
        <taxon>Pseudomonadati</taxon>
        <taxon>Pseudomonadota</taxon>
        <taxon>Alphaproteobacteria</taxon>
        <taxon>Rhodobacterales</taxon>
        <taxon>Paracoccaceae</taxon>
        <taxon>Thioclava</taxon>
    </lineage>
</organism>
<dbReference type="InterPro" id="IPR005702">
    <property type="entry name" value="Wzc-like_C"/>
</dbReference>
<feature type="domain" description="AAA" evidence="19">
    <location>
        <begin position="495"/>
        <end position="644"/>
    </location>
</feature>
<dbReference type="Pfam" id="PF13807">
    <property type="entry name" value="GNVR"/>
    <property type="match status" value="1"/>
</dbReference>
<sequence>MPVQSEDVIDFSRLAHVVIAGWRVILGVLLVCLLAGALYVGWLACPIYTAVASVVLDTREAQIVDLDGMMSGLRGDSDTLNTEVQVLRSRELAGTVVEALDLQADPEFNAALRAPSVFARIKQLVWGKPPPAPPAQIRAMVESALLDRMSVRAVPSSYVIDISVRSESAAKAAQIANEVAQRYIFNQIDLKFRATEQATTWLAQRVSALKSDLARDEAAVKRFTAQTTLVSVEGLQSLEIQLKDIRARIVQSRAAVAAAKAQLARLSSATRIEERRALAEDAELSNLSGDAAAFARRYAQVVTRARQEVARLEGQLGALERSEAQFDAQIARQSDDMIALQELSREAEASRTLYAYFLSRLKETSAQQGIHQADSRILSRAIVPLAPSTPRVGLILGLAAVLGVLAGVALVLIREATARGFWTAQDLEAETGIAVLGQIPVIAGRTRRAVLDYLASHPSSAPMEAIRNLRTSVLMSDAETKPQVILSTSALPEEGKTTNSLGLAMNLAGLGKSVLLIEGDIRRNMLGAYFPDAVGACGLVSVLKGVAEIEDCLIRDPDLGISALMGESAPVNAADLFMSEAFHAFMAQMRARFDYIVIDTPPVLVVPDARIIARHADAVLFSVRWHATGKAQVQQALQLFEAVHRPVTGLILSRIDPRRMRRRGYGAALGGYGAYGANYYE</sequence>
<comment type="similarity">
    <text evidence="2">Belongs to the CpsD/CapB family.</text>
</comment>
<dbReference type="InterPro" id="IPR050445">
    <property type="entry name" value="Bact_polysacc_biosynth/exp"/>
</dbReference>
<keyword evidence="16" id="KW-0175">Coiled coil</keyword>
<keyword evidence="5" id="KW-1003">Cell membrane</keyword>
<dbReference type="GO" id="GO:0004715">
    <property type="term" value="F:non-membrane spanning protein tyrosine kinase activity"/>
    <property type="evidence" value="ECO:0007669"/>
    <property type="project" value="UniProtKB-EC"/>
</dbReference>
<evidence type="ECO:0000256" key="5">
    <source>
        <dbReference type="ARBA" id="ARBA00022475"/>
    </source>
</evidence>
<dbReference type="EC" id="2.7.10.2" evidence="4"/>
<proteinExistence type="inferred from homology"/>
<dbReference type="Gene3D" id="3.40.50.300">
    <property type="entry name" value="P-loop containing nucleotide triphosphate hydrolases"/>
    <property type="match status" value="1"/>
</dbReference>
<evidence type="ECO:0000259" key="20">
    <source>
        <dbReference type="Pfam" id="PF13807"/>
    </source>
</evidence>
<dbReference type="OrthoDB" id="230260at2"/>
<evidence type="ECO:0000256" key="7">
    <source>
        <dbReference type="ARBA" id="ARBA00022679"/>
    </source>
</evidence>
<dbReference type="Pfam" id="PF02706">
    <property type="entry name" value="Wzz"/>
    <property type="match status" value="1"/>
</dbReference>
<feature type="coiled-coil region" evidence="16">
    <location>
        <begin position="295"/>
        <end position="322"/>
    </location>
</feature>
<dbReference type="SUPFAM" id="SSF52540">
    <property type="entry name" value="P-loop containing nucleoside triphosphate hydrolases"/>
    <property type="match status" value="1"/>
</dbReference>
<evidence type="ECO:0000256" key="2">
    <source>
        <dbReference type="ARBA" id="ARBA00007316"/>
    </source>
</evidence>
<evidence type="ECO:0000256" key="15">
    <source>
        <dbReference type="ARBA" id="ARBA00051245"/>
    </source>
</evidence>
<name>A0A074TAJ0_9RHOB</name>
<evidence type="ECO:0000256" key="8">
    <source>
        <dbReference type="ARBA" id="ARBA00022692"/>
    </source>
</evidence>
<dbReference type="Pfam" id="PF13614">
    <property type="entry name" value="AAA_31"/>
    <property type="match status" value="1"/>
</dbReference>
<evidence type="ECO:0000256" key="17">
    <source>
        <dbReference type="SAM" id="Phobius"/>
    </source>
</evidence>
<keyword evidence="12 17" id="KW-1133">Transmembrane helix</keyword>
<evidence type="ECO:0000256" key="12">
    <source>
        <dbReference type="ARBA" id="ARBA00022989"/>
    </source>
</evidence>
<dbReference type="PANTHER" id="PTHR32309">
    <property type="entry name" value="TYROSINE-PROTEIN KINASE"/>
    <property type="match status" value="1"/>
</dbReference>
<comment type="similarity">
    <text evidence="3">Belongs to the etk/wzc family.</text>
</comment>
<feature type="transmembrane region" description="Helical" evidence="17">
    <location>
        <begin position="20"/>
        <end position="42"/>
    </location>
</feature>
<comment type="caution">
    <text evidence="21">The sequence shown here is derived from an EMBL/GenBank/DDBJ whole genome shotgun (WGS) entry which is preliminary data.</text>
</comment>
<keyword evidence="9" id="KW-0547">Nucleotide-binding</keyword>
<evidence type="ECO:0000256" key="6">
    <source>
        <dbReference type="ARBA" id="ARBA00022519"/>
    </source>
</evidence>
<evidence type="ECO:0000256" key="9">
    <source>
        <dbReference type="ARBA" id="ARBA00022741"/>
    </source>
</evidence>
<protein>
    <recommendedName>
        <fullName evidence="4">non-specific protein-tyrosine kinase</fullName>
        <ecNumber evidence="4">2.7.10.2</ecNumber>
    </recommendedName>
</protein>
<evidence type="ECO:0000313" key="22">
    <source>
        <dbReference type="Proteomes" id="UP000027725"/>
    </source>
</evidence>
<evidence type="ECO:0000256" key="13">
    <source>
        <dbReference type="ARBA" id="ARBA00023136"/>
    </source>
</evidence>
<evidence type="ECO:0000256" key="3">
    <source>
        <dbReference type="ARBA" id="ARBA00008883"/>
    </source>
</evidence>
<evidence type="ECO:0000313" key="21">
    <source>
        <dbReference type="EMBL" id="KEP68719.1"/>
    </source>
</evidence>
<dbReference type="CDD" id="cd05387">
    <property type="entry name" value="BY-kinase"/>
    <property type="match status" value="1"/>
</dbReference>
<comment type="subcellular location">
    <subcellularLocation>
        <location evidence="1">Cell inner membrane</location>
        <topology evidence="1">Multi-pass membrane protein</topology>
    </subcellularLocation>
</comment>
<dbReference type="InterPro" id="IPR025669">
    <property type="entry name" value="AAA_dom"/>
</dbReference>
<keyword evidence="14" id="KW-0829">Tyrosine-protein kinase</keyword>
<keyword evidence="10" id="KW-0418">Kinase</keyword>
<gene>
    <name evidence="21" type="ORF">DL1_09135</name>
</gene>
<dbReference type="GO" id="GO:0005886">
    <property type="term" value="C:plasma membrane"/>
    <property type="evidence" value="ECO:0007669"/>
    <property type="project" value="UniProtKB-SubCell"/>
</dbReference>
<dbReference type="PANTHER" id="PTHR32309:SF13">
    <property type="entry name" value="FERRIC ENTEROBACTIN TRANSPORT PROTEIN FEPE"/>
    <property type="match status" value="1"/>
</dbReference>
<dbReference type="RefSeq" id="WP_038068159.1">
    <property type="nucleotide sequence ID" value="NZ_FOVB01000007.1"/>
</dbReference>
<dbReference type="InterPro" id="IPR027417">
    <property type="entry name" value="P-loop_NTPase"/>
</dbReference>
<dbReference type="AlphaFoldDB" id="A0A074TAJ0"/>
<dbReference type="Proteomes" id="UP000027725">
    <property type="component" value="Unassembled WGS sequence"/>
</dbReference>
<keyword evidence="11" id="KW-0067">ATP-binding</keyword>
<evidence type="ECO:0000259" key="19">
    <source>
        <dbReference type="Pfam" id="PF13614"/>
    </source>
</evidence>